<proteinExistence type="predicted"/>
<protein>
    <submittedName>
        <fullName evidence="2">Exosome complex exonuclease RRP44</fullName>
    </submittedName>
</protein>
<keyword evidence="2" id="KW-0378">Hydrolase</keyword>
<keyword evidence="2" id="KW-0269">Exonuclease</keyword>
<dbReference type="Pfam" id="PF13638">
    <property type="entry name" value="PIN_4"/>
    <property type="match status" value="1"/>
</dbReference>
<dbReference type="AlphaFoldDB" id="A0A9Q0MM50"/>
<dbReference type="OrthoDB" id="372421at2759"/>
<dbReference type="Proteomes" id="UP001151699">
    <property type="component" value="Unassembled WGS sequence"/>
</dbReference>
<gene>
    <name evidence="2" type="primary">DIS3</name>
    <name evidence="2" type="ORF">Bhyg_17894</name>
</gene>
<dbReference type="Gene3D" id="3.40.50.1010">
    <property type="entry name" value="5'-nuclease"/>
    <property type="match status" value="1"/>
</dbReference>
<keyword evidence="3" id="KW-1185">Reference proteome</keyword>
<organism evidence="2 3">
    <name type="scientific">Pseudolycoriella hygida</name>
    <dbReference type="NCBI Taxonomy" id="35572"/>
    <lineage>
        <taxon>Eukaryota</taxon>
        <taxon>Metazoa</taxon>
        <taxon>Ecdysozoa</taxon>
        <taxon>Arthropoda</taxon>
        <taxon>Hexapoda</taxon>
        <taxon>Insecta</taxon>
        <taxon>Pterygota</taxon>
        <taxon>Neoptera</taxon>
        <taxon>Endopterygota</taxon>
        <taxon>Diptera</taxon>
        <taxon>Nematocera</taxon>
        <taxon>Sciaroidea</taxon>
        <taxon>Sciaridae</taxon>
        <taxon>Pseudolycoriella</taxon>
    </lineage>
</organism>
<dbReference type="GO" id="GO:0004527">
    <property type="term" value="F:exonuclease activity"/>
    <property type="evidence" value="ECO:0007669"/>
    <property type="project" value="UniProtKB-KW"/>
</dbReference>
<keyword evidence="2" id="KW-0540">Nuclease</keyword>
<reference evidence="2" key="1">
    <citation type="submission" date="2022-07" db="EMBL/GenBank/DDBJ databases">
        <authorList>
            <person name="Trinca V."/>
            <person name="Uliana J.V.C."/>
            <person name="Torres T.T."/>
            <person name="Ward R.J."/>
            <person name="Monesi N."/>
        </authorList>
    </citation>
    <scope>NUCLEOTIDE SEQUENCE</scope>
    <source>
        <strain evidence="2">HSMRA1968</strain>
        <tissue evidence="2">Whole embryos</tissue>
    </source>
</reference>
<name>A0A9Q0MM50_9DIPT</name>
<sequence>MLTNKIFLRKTKRGNILKIVREHYLRDDIYCGSEFCNDCDHESHDKVLSEQPTSKSRLYPFPHYLVLDTNAVLDHIDVFEEDVLTDIVVLYTVLDEVKHKSSSVYKKFREVIADKSRNIYIFVNEHH</sequence>
<dbReference type="CDD" id="cd09862">
    <property type="entry name" value="PIN_Rrp44-like"/>
    <property type="match status" value="1"/>
</dbReference>
<accession>A0A9Q0MM50</accession>
<comment type="caution">
    <text evidence="2">The sequence shown here is derived from an EMBL/GenBank/DDBJ whole genome shotgun (WGS) entry which is preliminary data.</text>
</comment>
<evidence type="ECO:0000313" key="2">
    <source>
        <dbReference type="EMBL" id="KAJ6633954.1"/>
    </source>
</evidence>
<evidence type="ECO:0000313" key="3">
    <source>
        <dbReference type="Proteomes" id="UP001151699"/>
    </source>
</evidence>
<feature type="domain" description="PIN" evidence="1">
    <location>
        <begin position="65"/>
        <end position="120"/>
    </location>
</feature>
<dbReference type="InterPro" id="IPR002716">
    <property type="entry name" value="PIN_dom"/>
</dbReference>
<dbReference type="EMBL" id="WJQU01001403">
    <property type="protein sequence ID" value="KAJ6633954.1"/>
    <property type="molecule type" value="Genomic_DNA"/>
</dbReference>
<feature type="non-terminal residue" evidence="2">
    <location>
        <position position="1"/>
    </location>
</feature>
<evidence type="ECO:0000259" key="1">
    <source>
        <dbReference type="Pfam" id="PF13638"/>
    </source>
</evidence>